<dbReference type="RefSeq" id="WP_003323597.1">
    <property type="nucleotide sequence ID" value="NZ_ALPT02000027.1"/>
</dbReference>
<evidence type="ECO:0000313" key="3">
    <source>
        <dbReference type="Proteomes" id="UP000002754"/>
    </source>
</evidence>
<dbReference type="Proteomes" id="UP000002754">
    <property type="component" value="Unassembled WGS sequence"/>
</dbReference>
<proteinExistence type="predicted"/>
<dbReference type="AlphaFoldDB" id="A0A094WNG2"/>
<name>A0A094WNG2_ALKAL</name>
<evidence type="ECO:0000313" key="1">
    <source>
        <dbReference type="EMBL" id="KGA97513.1"/>
    </source>
</evidence>
<keyword evidence="3" id="KW-1185">Reference proteome</keyword>
<evidence type="ECO:0000313" key="2">
    <source>
        <dbReference type="EMBL" id="THG91922.1"/>
    </source>
</evidence>
<sequence length="134" mass="15217">MNRKIILTFFSMAILVVLGSVYIIKSPSPGEVSLKIINQTDKDIDELLITYNNDIENGVELPIVYSNDELKYLVDVKETSTEEFYEGSMELTYLDSSQIIIPYFGETWSGEVIVVINSIENNQLDITIEKTVQL</sequence>
<comment type="caution">
    <text evidence="1">The sequence shown here is derived from an EMBL/GenBank/DDBJ whole genome shotgun (WGS) entry which is preliminary data.</text>
</comment>
<accession>A0A094WNG2</accession>
<dbReference type="OrthoDB" id="9986153at2"/>
<dbReference type="EMBL" id="JALP01000037">
    <property type="protein sequence ID" value="THG91922.1"/>
    <property type="molecule type" value="Genomic_DNA"/>
</dbReference>
<reference evidence="1 3" key="1">
    <citation type="journal article" date="2014" name="Genome Announc.">
        <title>Draft Genome Sequence of Bacillus alcalophilus AV1934, a Classic Alkaliphile Isolated from Human Feces in 1934.</title>
        <authorList>
            <person name="Attie O."/>
            <person name="Jayaprakash A."/>
            <person name="Shah H."/>
            <person name="Paulsen I.T."/>
            <person name="Morino M."/>
            <person name="Takahashi Y."/>
            <person name="Narumi I."/>
            <person name="Sachidanandam R."/>
            <person name="Satoh K."/>
            <person name="Ito M."/>
            <person name="Krulwich T.A."/>
        </authorList>
    </citation>
    <scope>NUCLEOTIDE SEQUENCE [LARGE SCALE GENOMIC DNA]</scope>
    <source>
        <strain evidence="1 3">AV1934</strain>
    </source>
</reference>
<organism evidence="1 3">
    <name type="scientific">Alkalihalobacillus alcalophilus ATCC 27647 = CGMCC 1.3604</name>
    <dbReference type="NCBI Taxonomy" id="1218173"/>
    <lineage>
        <taxon>Bacteria</taxon>
        <taxon>Bacillati</taxon>
        <taxon>Bacillota</taxon>
        <taxon>Bacilli</taxon>
        <taxon>Bacillales</taxon>
        <taxon>Bacillaceae</taxon>
        <taxon>Alkalihalobacillus</taxon>
    </lineage>
</organism>
<gene>
    <name evidence="2" type="ORF">AJ85_00775</name>
    <name evidence="1" type="ORF">BALCAV_0209665</name>
</gene>
<dbReference type="EMBL" id="ALPT02000027">
    <property type="protein sequence ID" value="KGA97513.1"/>
    <property type="molecule type" value="Genomic_DNA"/>
</dbReference>
<reference evidence="2 4" key="2">
    <citation type="submission" date="2014-01" db="EMBL/GenBank/DDBJ databases">
        <title>Draft genome sequencing of Bacillus alcalophilus CGMCC 1.3604.</title>
        <authorList>
            <person name="Yang J."/>
            <person name="Diao L."/>
            <person name="Yang S."/>
        </authorList>
    </citation>
    <scope>NUCLEOTIDE SEQUENCE [LARGE SCALE GENOMIC DNA]</scope>
    <source>
        <strain evidence="2 4">CGMCC 1.3604</strain>
    </source>
</reference>
<evidence type="ECO:0000313" key="4">
    <source>
        <dbReference type="Proteomes" id="UP000297014"/>
    </source>
</evidence>
<dbReference type="eggNOG" id="ENOG50307YV">
    <property type="taxonomic scope" value="Bacteria"/>
</dbReference>
<dbReference type="Proteomes" id="UP000297014">
    <property type="component" value="Unassembled WGS sequence"/>
</dbReference>
<protein>
    <submittedName>
        <fullName evidence="1">Uncharacterized protein</fullName>
    </submittedName>
</protein>